<evidence type="ECO:0000256" key="6">
    <source>
        <dbReference type="ARBA" id="ARBA00022989"/>
    </source>
</evidence>
<evidence type="ECO:0000256" key="5">
    <source>
        <dbReference type="ARBA" id="ARBA00022792"/>
    </source>
</evidence>
<comment type="caution">
    <text evidence="10">The sequence shown here is derived from an EMBL/GenBank/DDBJ whole genome shotgun (WGS) entry which is preliminary data.</text>
</comment>
<evidence type="ECO:0000256" key="3">
    <source>
        <dbReference type="ARBA" id="ARBA00008444"/>
    </source>
</evidence>
<evidence type="ECO:0000256" key="4">
    <source>
        <dbReference type="ARBA" id="ARBA00022692"/>
    </source>
</evidence>
<dbReference type="GO" id="GO:0005744">
    <property type="term" value="C:TIM23 mitochondrial import inner membrane translocase complex"/>
    <property type="evidence" value="ECO:0007669"/>
    <property type="project" value="TreeGrafter"/>
</dbReference>
<gene>
    <name evidence="10" type="ORF">JEQ12_017132</name>
</gene>
<evidence type="ECO:0000313" key="10">
    <source>
        <dbReference type="EMBL" id="KAG5209567.1"/>
    </source>
</evidence>
<comment type="subcellular location">
    <subcellularLocation>
        <location evidence="2">Mitochondrion inner membrane</location>
        <topology evidence="2">Multi-pass membrane protein</topology>
    </subcellularLocation>
</comment>
<name>A0A836ADJ7_SHEEP</name>
<dbReference type="PANTHER" id="PTHR10485">
    <property type="entry name" value="MITOCHONDRIAL IMPORT INNER MEMBRANE TRANSLOCASE SUBUNIT TIM-17"/>
    <property type="match status" value="1"/>
</dbReference>
<protein>
    <submittedName>
        <fullName evidence="10">Uncharacterized protein</fullName>
    </submittedName>
</protein>
<dbReference type="EMBL" id="JAEMGP010000005">
    <property type="protein sequence ID" value="KAG5209567.1"/>
    <property type="molecule type" value="Genomic_DNA"/>
</dbReference>
<dbReference type="PANTHER" id="PTHR10485:SF2">
    <property type="entry name" value="MITOCHONDRIAL IMPORT INNER MEMBRANE TRANSLOCASE SUBUNIT TIM17-B"/>
    <property type="match status" value="1"/>
</dbReference>
<evidence type="ECO:0000256" key="1">
    <source>
        <dbReference type="ARBA" id="ARBA00002959"/>
    </source>
</evidence>
<evidence type="ECO:0000313" key="11">
    <source>
        <dbReference type="Proteomes" id="UP000664991"/>
    </source>
</evidence>
<dbReference type="AlphaFoldDB" id="A0A836ADJ7"/>
<dbReference type="Proteomes" id="UP000664991">
    <property type="component" value="Unassembled WGS sequence"/>
</dbReference>
<keyword evidence="4" id="KW-0812">Transmembrane</keyword>
<dbReference type="GO" id="GO:0030150">
    <property type="term" value="P:protein import into mitochondrial matrix"/>
    <property type="evidence" value="ECO:0007669"/>
    <property type="project" value="TreeGrafter"/>
</dbReference>
<keyword evidence="8" id="KW-0472">Membrane</keyword>
<sequence length="112" mass="12135">MERHCRSCKHRSPSDCGGFAECRGALISTVACGLLWLRAKEDSWGSITCGALSRGVLAVRSGPLDVGGSAMMVGILLTPILLMRHPTQQFHNAPSFLEDPSQLPPLRRVPRP</sequence>
<keyword evidence="7" id="KW-0496">Mitochondrion</keyword>
<organism evidence="10 11">
    <name type="scientific">Ovis aries</name>
    <name type="common">Sheep</name>
    <dbReference type="NCBI Taxonomy" id="9940"/>
    <lineage>
        <taxon>Eukaryota</taxon>
        <taxon>Metazoa</taxon>
        <taxon>Chordata</taxon>
        <taxon>Craniata</taxon>
        <taxon>Vertebrata</taxon>
        <taxon>Euteleostomi</taxon>
        <taxon>Mammalia</taxon>
        <taxon>Eutheria</taxon>
        <taxon>Laurasiatheria</taxon>
        <taxon>Artiodactyla</taxon>
        <taxon>Ruminantia</taxon>
        <taxon>Pecora</taxon>
        <taxon>Bovidae</taxon>
        <taxon>Caprinae</taxon>
        <taxon>Ovis</taxon>
    </lineage>
</organism>
<comment type="similarity">
    <text evidence="3">Belongs to the Tim17/Tim22/Tim23 family.</text>
</comment>
<dbReference type="GO" id="GO:0008320">
    <property type="term" value="F:protein transmembrane transporter activity"/>
    <property type="evidence" value="ECO:0007669"/>
    <property type="project" value="TreeGrafter"/>
</dbReference>
<evidence type="ECO:0000256" key="2">
    <source>
        <dbReference type="ARBA" id="ARBA00004448"/>
    </source>
</evidence>
<feature type="region of interest" description="Disordered" evidence="9">
    <location>
        <begin position="92"/>
        <end position="112"/>
    </location>
</feature>
<accession>A0A836ADJ7</accession>
<evidence type="ECO:0000256" key="7">
    <source>
        <dbReference type="ARBA" id="ARBA00023128"/>
    </source>
</evidence>
<keyword evidence="6" id="KW-1133">Transmembrane helix</keyword>
<proteinExistence type="inferred from homology"/>
<keyword evidence="5" id="KW-0999">Mitochondrion inner membrane</keyword>
<comment type="function">
    <text evidence="1">Essential component of the TIM23 complex, a complex that mediates the translocation of transit peptide-containing proteins across the mitochondrial inner membrane.</text>
</comment>
<reference evidence="10 11" key="1">
    <citation type="submission" date="2020-12" db="EMBL/GenBank/DDBJ databases">
        <title>De novo assembly of Tibetan sheep genome.</title>
        <authorList>
            <person name="Li X."/>
        </authorList>
    </citation>
    <scope>NUCLEOTIDE SEQUENCE [LARGE SCALE GENOMIC DNA]</scope>
    <source>
        <tissue evidence="10">Heart</tissue>
    </source>
</reference>
<evidence type="ECO:0000256" key="9">
    <source>
        <dbReference type="SAM" id="MobiDB-lite"/>
    </source>
</evidence>
<evidence type="ECO:0000256" key="8">
    <source>
        <dbReference type="ARBA" id="ARBA00023136"/>
    </source>
</evidence>